<reference evidence="1" key="1">
    <citation type="journal article" date="2020" name="Nature">
        <title>Giant virus diversity and host interactions through global metagenomics.</title>
        <authorList>
            <person name="Schulz F."/>
            <person name="Roux S."/>
            <person name="Paez-Espino D."/>
            <person name="Jungbluth S."/>
            <person name="Walsh D.A."/>
            <person name="Denef V.J."/>
            <person name="McMahon K.D."/>
            <person name="Konstantinidis K.T."/>
            <person name="Eloe-Fadrosh E.A."/>
            <person name="Kyrpides N.C."/>
            <person name="Woyke T."/>
        </authorList>
    </citation>
    <scope>NUCLEOTIDE SEQUENCE</scope>
    <source>
        <strain evidence="1">GVMAG-M-3300018428-35</strain>
    </source>
</reference>
<evidence type="ECO:0000313" key="1">
    <source>
        <dbReference type="EMBL" id="QHS95429.1"/>
    </source>
</evidence>
<name>A0A6C0BV56_9ZZZZ</name>
<dbReference type="SUPFAM" id="SSF52799">
    <property type="entry name" value="(Phosphotyrosine protein) phosphatases II"/>
    <property type="match status" value="1"/>
</dbReference>
<sequence>MFYCELLSGLWIGDTDILKNKKFIDDNNINIILNCTQMFDFPDNKDIRKIRLPFSPVRESNSDIFLIRENKEKIISLIKDNIDKYNILIVCYNGKSISPFLVSLYICSESDIDKSSIYDILLTKDSTLELWCDLSLFF</sequence>
<dbReference type="Gene3D" id="3.90.190.10">
    <property type="entry name" value="Protein tyrosine phosphatase superfamily"/>
    <property type="match status" value="1"/>
</dbReference>
<dbReference type="EMBL" id="MN739250">
    <property type="protein sequence ID" value="QHS95429.1"/>
    <property type="molecule type" value="Genomic_DNA"/>
</dbReference>
<evidence type="ECO:0008006" key="2">
    <source>
        <dbReference type="Google" id="ProtNLM"/>
    </source>
</evidence>
<dbReference type="AlphaFoldDB" id="A0A6C0BV56"/>
<protein>
    <recommendedName>
        <fullName evidence="2">Tyrosine-protein phosphatase domain-containing protein</fullName>
    </recommendedName>
</protein>
<organism evidence="1">
    <name type="scientific">viral metagenome</name>
    <dbReference type="NCBI Taxonomy" id="1070528"/>
    <lineage>
        <taxon>unclassified sequences</taxon>
        <taxon>metagenomes</taxon>
        <taxon>organismal metagenomes</taxon>
    </lineage>
</organism>
<accession>A0A6C0BV56</accession>
<proteinExistence type="predicted"/>
<dbReference type="InterPro" id="IPR029021">
    <property type="entry name" value="Prot-tyrosine_phosphatase-like"/>
</dbReference>